<dbReference type="PANTHER" id="PTHR48207:SF3">
    <property type="entry name" value="SUCCINATE--HYDROXYMETHYLGLUTARATE COA-TRANSFERASE"/>
    <property type="match status" value="1"/>
</dbReference>
<dbReference type="Gene3D" id="3.30.1540.10">
    <property type="entry name" value="formyl-coa transferase, domain 3"/>
    <property type="match status" value="1"/>
</dbReference>
<dbReference type="Proteomes" id="UP000326198">
    <property type="component" value="Unassembled WGS sequence"/>
</dbReference>
<dbReference type="AlphaFoldDB" id="A0A5N7B8V8"/>
<dbReference type="Pfam" id="PF02515">
    <property type="entry name" value="CoA_transf_3"/>
    <property type="match status" value="1"/>
</dbReference>
<dbReference type="InterPro" id="IPR023606">
    <property type="entry name" value="CoA-Trfase_III_dom_1_sf"/>
</dbReference>
<dbReference type="InterPro" id="IPR003673">
    <property type="entry name" value="CoA-Trfase_fam_III"/>
</dbReference>
<name>A0A5N7B8V8_9EURO</name>
<dbReference type="EMBL" id="ML736212">
    <property type="protein sequence ID" value="KAE8378177.1"/>
    <property type="molecule type" value="Genomic_DNA"/>
</dbReference>
<dbReference type="InterPro" id="IPR050483">
    <property type="entry name" value="CoA-transferase_III_domain"/>
</dbReference>
<gene>
    <name evidence="4" type="ORF">BDV26DRAFT_281320</name>
</gene>
<evidence type="ECO:0000313" key="5">
    <source>
        <dbReference type="Proteomes" id="UP000326198"/>
    </source>
</evidence>
<proteinExistence type="inferred from homology"/>
<dbReference type="GO" id="GO:0005739">
    <property type="term" value="C:mitochondrion"/>
    <property type="evidence" value="ECO:0007669"/>
    <property type="project" value="TreeGrafter"/>
</dbReference>
<reference evidence="4 5" key="1">
    <citation type="submission" date="2019-04" db="EMBL/GenBank/DDBJ databases">
        <title>Friends and foes A comparative genomics studyof 23 Aspergillus species from section Flavi.</title>
        <authorList>
            <consortium name="DOE Joint Genome Institute"/>
            <person name="Kjaerbolling I."/>
            <person name="Vesth T."/>
            <person name="Frisvad J.C."/>
            <person name="Nybo J.L."/>
            <person name="Theobald S."/>
            <person name="Kildgaard S."/>
            <person name="Isbrandt T."/>
            <person name="Kuo A."/>
            <person name="Sato A."/>
            <person name="Lyhne E.K."/>
            <person name="Kogle M.E."/>
            <person name="Wiebenga A."/>
            <person name="Kun R.S."/>
            <person name="Lubbers R.J."/>
            <person name="Makela M.R."/>
            <person name="Barry K."/>
            <person name="Chovatia M."/>
            <person name="Clum A."/>
            <person name="Daum C."/>
            <person name="Haridas S."/>
            <person name="He G."/>
            <person name="LaButti K."/>
            <person name="Lipzen A."/>
            <person name="Mondo S."/>
            <person name="Riley R."/>
            <person name="Salamov A."/>
            <person name="Simmons B.A."/>
            <person name="Magnuson J.K."/>
            <person name="Henrissat B."/>
            <person name="Mortensen U.H."/>
            <person name="Larsen T.O."/>
            <person name="Devries R.P."/>
            <person name="Grigoriev I.V."/>
            <person name="Machida M."/>
            <person name="Baker S.E."/>
            <person name="Andersen M.R."/>
        </authorList>
    </citation>
    <scope>NUCLEOTIDE SEQUENCE [LARGE SCALE GENOMIC DNA]</scope>
    <source>
        <strain evidence="4 5">IBT 29228</strain>
    </source>
</reference>
<evidence type="ECO:0000256" key="3">
    <source>
        <dbReference type="SAM" id="MobiDB-lite"/>
    </source>
</evidence>
<dbReference type="SUPFAM" id="SSF89796">
    <property type="entry name" value="CoA-transferase family III (CaiB/BaiF)"/>
    <property type="match status" value="1"/>
</dbReference>
<dbReference type="Gene3D" id="3.40.50.10540">
    <property type="entry name" value="Crotonobetainyl-coa:carnitine coa-transferase, domain 1"/>
    <property type="match status" value="1"/>
</dbReference>
<feature type="region of interest" description="Disordered" evidence="3">
    <location>
        <begin position="19"/>
        <end position="38"/>
    </location>
</feature>
<sequence>MPPCRRLSYLGLAKYRTSGSPRISTRFSHTAPNRQDQSDGALKGVKVLDLSRVLAAPYCTQILADYGAEVTKIEEVDKGDDTRHWKVDGEEQAWTDESLPFSLYYASVNRNKRSMCLDLKHDKGKEIFLQLAKEADIVIENFRPGKMEQLGLGYETLQKANPRLIYATVSGYGAGGPSAERSGYDMIAAAEAGLLHVTGERDGPPVRPGLGLVDMSTGLYIHGAILAALHARQRTGLGQRVDASLFETQIALLINVGLAWLNLEQESERWGCQHPSVVPYDAFKTKDLYIICGATNDRQFSKLMEILGSPSLAQDERFRTNALRVKNRDALFPMLRELFEKRTTNEWLDAFEGSALPYAPINNMSRVFSHPQTLARDMIATVPFEGSAGGTLNLIGPAVKFSLNKPSIRSRPPLLGENTDDILKGLGYTEQDILSLKETKIV</sequence>
<dbReference type="PANTHER" id="PTHR48207">
    <property type="entry name" value="SUCCINATE--HYDROXYMETHYLGLUTARATE COA-TRANSFERASE"/>
    <property type="match status" value="1"/>
</dbReference>
<keyword evidence="5" id="KW-1185">Reference proteome</keyword>
<protein>
    <submittedName>
        <fullName evidence="4">CoA-transferase family III domain-containing protein</fullName>
    </submittedName>
</protein>
<accession>A0A5N7B8V8</accession>
<dbReference type="GO" id="GO:0047369">
    <property type="term" value="F:succinate-hydroxymethylglutarate CoA-transferase activity"/>
    <property type="evidence" value="ECO:0007669"/>
    <property type="project" value="TreeGrafter"/>
</dbReference>
<organism evidence="4 5">
    <name type="scientific">Aspergillus bertholletiae</name>
    <dbReference type="NCBI Taxonomy" id="1226010"/>
    <lineage>
        <taxon>Eukaryota</taxon>
        <taxon>Fungi</taxon>
        <taxon>Dikarya</taxon>
        <taxon>Ascomycota</taxon>
        <taxon>Pezizomycotina</taxon>
        <taxon>Eurotiomycetes</taxon>
        <taxon>Eurotiomycetidae</taxon>
        <taxon>Eurotiales</taxon>
        <taxon>Aspergillaceae</taxon>
        <taxon>Aspergillus</taxon>
        <taxon>Aspergillus subgen. Circumdati</taxon>
    </lineage>
</organism>
<evidence type="ECO:0000256" key="1">
    <source>
        <dbReference type="ARBA" id="ARBA00008383"/>
    </source>
</evidence>
<dbReference type="OrthoDB" id="5863171at2759"/>
<evidence type="ECO:0000313" key="4">
    <source>
        <dbReference type="EMBL" id="KAE8378177.1"/>
    </source>
</evidence>
<keyword evidence="2 4" id="KW-0808">Transferase</keyword>
<dbReference type="InterPro" id="IPR044855">
    <property type="entry name" value="CoA-Trfase_III_dom3_sf"/>
</dbReference>
<comment type="similarity">
    <text evidence="1">Belongs to the CoA-transferase III family.</text>
</comment>
<feature type="compositionally biased region" description="Polar residues" evidence="3">
    <location>
        <begin position="19"/>
        <end position="35"/>
    </location>
</feature>
<evidence type="ECO:0000256" key="2">
    <source>
        <dbReference type="ARBA" id="ARBA00022679"/>
    </source>
</evidence>